<evidence type="ECO:0000256" key="2">
    <source>
        <dbReference type="ARBA" id="ARBA00005988"/>
    </source>
</evidence>
<protein>
    <recommendedName>
        <fullName evidence="4">Peptidase M14 domain-containing protein</fullName>
    </recommendedName>
</protein>
<evidence type="ECO:0000313" key="5">
    <source>
        <dbReference type="EMBL" id="KAK5978595.1"/>
    </source>
</evidence>
<comment type="similarity">
    <text evidence="2 3">Belongs to the peptidase M14 family.</text>
</comment>
<name>A0AAN8FWN9_TRICO</name>
<evidence type="ECO:0000259" key="4">
    <source>
        <dbReference type="PROSITE" id="PS52035"/>
    </source>
</evidence>
<dbReference type="EMBL" id="WIXE01009242">
    <property type="protein sequence ID" value="KAK5978595.1"/>
    <property type="molecule type" value="Genomic_DNA"/>
</dbReference>
<comment type="caution">
    <text evidence="5">The sequence shown here is derived from an EMBL/GenBank/DDBJ whole genome shotgun (WGS) entry which is preliminary data.</text>
</comment>
<evidence type="ECO:0000256" key="1">
    <source>
        <dbReference type="ARBA" id="ARBA00001947"/>
    </source>
</evidence>
<proteinExistence type="inferred from homology"/>
<organism evidence="5 6">
    <name type="scientific">Trichostrongylus colubriformis</name>
    <name type="common">Black scour worm</name>
    <dbReference type="NCBI Taxonomy" id="6319"/>
    <lineage>
        <taxon>Eukaryota</taxon>
        <taxon>Metazoa</taxon>
        <taxon>Ecdysozoa</taxon>
        <taxon>Nematoda</taxon>
        <taxon>Chromadorea</taxon>
        <taxon>Rhabditida</taxon>
        <taxon>Rhabditina</taxon>
        <taxon>Rhabditomorpha</taxon>
        <taxon>Strongyloidea</taxon>
        <taxon>Trichostrongylidae</taxon>
        <taxon>Trichostrongylus</taxon>
    </lineage>
</organism>
<feature type="non-terminal residue" evidence="5">
    <location>
        <position position="97"/>
    </location>
</feature>
<comment type="cofactor">
    <cofactor evidence="1">
        <name>Zn(2+)</name>
        <dbReference type="ChEBI" id="CHEBI:29105"/>
    </cofactor>
</comment>
<evidence type="ECO:0000256" key="3">
    <source>
        <dbReference type="PROSITE-ProRule" id="PRU01379"/>
    </source>
</evidence>
<dbReference type="PANTHER" id="PTHR11705:SF49">
    <property type="entry name" value="SHKT DOMAIN-CONTAINING PROTEIN"/>
    <property type="match status" value="1"/>
</dbReference>
<dbReference type="SUPFAM" id="SSF53187">
    <property type="entry name" value="Zn-dependent exopeptidases"/>
    <property type="match status" value="1"/>
</dbReference>
<feature type="domain" description="Peptidase M14" evidence="4">
    <location>
        <begin position="57"/>
        <end position="97"/>
    </location>
</feature>
<keyword evidence="6" id="KW-1185">Reference proteome</keyword>
<dbReference type="PROSITE" id="PS52035">
    <property type="entry name" value="PEPTIDASE_M14"/>
    <property type="match status" value="1"/>
</dbReference>
<comment type="caution">
    <text evidence="3">Lacks conserved residue(s) required for the propagation of feature annotation.</text>
</comment>
<dbReference type="Pfam" id="PF00246">
    <property type="entry name" value="Peptidase_M14"/>
    <property type="match status" value="1"/>
</dbReference>
<gene>
    <name evidence="5" type="ORF">GCK32_021366</name>
</gene>
<dbReference type="PANTHER" id="PTHR11705">
    <property type="entry name" value="PROTEASE FAMILY M14 CARBOXYPEPTIDASE A,B"/>
    <property type="match status" value="1"/>
</dbReference>
<reference evidence="5 6" key="1">
    <citation type="submission" date="2019-10" db="EMBL/GenBank/DDBJ databases">
        <title>Assembly and Annotation for the nematode Trichostrongylus colubriformis.</title>
        <authorList>
            <person name="Martin J."/>
        </authorList>
    </citation>
    <scope>NUCLEOTIDE SEQUENCE [LARGE SCALE GENOMIC DNA]</scope>
    <source>
        <strain evidence="5">G859</strain>
        <tissue evidence="5">Whole worm</tissue>
    </source>
</reference>
<evidence type="ECO:0000313" key="6">
    <source>
        <dbReference type="Proteomes" id="UP001331761"/>
    </source>
</evidence>
<dbReference type="GO" id="GO:0008270">
    <property type="term" value="F:zinc ion binding"/>
    <property type="evidence" value="ECO:0007669"/>
    <property type="project" value="InterPro"/>
</dbReference>
<dbReference type="Proteomes" id="UP001331761">
    <property type="component" value="Unassembled WGS sequence"/>
</dbReference>
<dbReference type="InterPro" id="IPR000834">
    <property type="entry name" value="Peptidase_M14"/>
</dbReference>
<dbReference type="Gene3D" id="3.40.630.10">
    <property type="entry name" value="Zn peptidases"/>
    <property type="match status" value="1"/>
</dbReference>
<dbReference type="GO" id="GO:0004181">
    <property type="term" value="F:metallocarboxypeptidase activity"/>
    <property type="evidence" value="ECO:0007669"/>
    <property type="project" value="InterPro"/>
</dbReference>
<dbReference type="GO" id="GO:0006508">
    <property type="term" value="P:proteolysis"/>
    <property type="evidence" value="ECO:0007669"/>
    <property type="project" value="InterPro"/>
</dbReference>
<dbReference type="GO" id="GO:0005615">
    <property type="term" value="C:extracellular space"/>
    <property type="evidence" value="ECO:0007669"/>
    <property type="project" value="TreeGrafter"/>
</dbReference>
<dbReference type="AlphaFoldDB" id="A0AAN8FWN9"/>
<accession>A0AAN8FWN9</accession>
<sequence>MVDERFSDNLLQPLGKYDIAHVKTIDDVQKLITTKEHRKVQRRLRDDSSLPFYDFNRYGSYAQMTAWMRALARNDPQLVQFISIGTSHEGRSIDGVE</sequence>